<dbReference type="GO" id="GO:0005547">
    <property type="term" value="F:phosphatidylinositol-3,4,5-trisphosphate binding"/>
    <property type="evidence" value="ECO:0007669"/>
    <property type="project" value="TreeGrafter"/>
</dbReference>
<gene>
    <name evidence="4" type="ORF">AFUS01_LOCUS40132</name>
</gene>
<evidence type="ECO:0000259" key="3">
    <source>
        <dbReference type="PROSITE" id="PS50115"/>
    </source>
</evidence>
<accession>A0A8J2LEQ5</accession>
<dbReference type="OrthoDB" id="10266696at2759"/>
<reference evidence="4" key="1">
    <citation type="submission" date="2021-06" db="EMBL/GenBank/DDBJ databases">
        <authorList>
            <person name="Hodson N. C."/>
            <person name="Mongue J. A."/>
            <person name="Jaron S. K."/>
        </authorList>
    </citation>
    <scope>NUCLEOTIDE SEQUENCE</scope>
</reference>
<dbReference type="AlphaFoldDB" id="A0A8J2LEQ5"/>
<evidence type="ECO:0000256" key="1">
    <source>
        <dbReference type="PROSITE-ProRule" id="PRU00288"/>
    </source>
</evidence>
<protein>
    <recommendedName>
        <fullName evidence="6">Arf-GAP with dual PH domain-containing protein 1</fullName>
    </recommendedName>
</protein>
<comment type="caution">
    <text evidence="4">The sequence shown here is derived from an EMBL/GenBank/DDBJ whole genome shotgun (WGS) entry which is preliminary data.</text>
</comment>
<keyword evidence="5" id="KW-1185">Reference proteome</keyword>
<feature type="domain" description="PH" evidence="2">
    <location>
        <begin position="246"/>
        <end position="349"/>
    </location>
</feature>
<keyword evidence="1" id="KW-0863">Zinc-finger</keyword>
<dbReference type="PANTHER" id="PTHR46021:SF2">
    <property type="entry name" value="ARF-GAP WITH DUAL PH DOMAIN-CONTAINING PROTEIN 1"/>
    <property type="match status" value="1"/>
</dbReference>
<sequence>MDTKVKLLNDLLKISGNFNCADCGVKDVTHASYNIGVFLCQTCAGIHNLLGSHISKTKHLTLDHWELSQINRLKDVGNTKAKLKYEARVPINWTRPTGSARETLLLEHWINAKYAREDFIQGKQPPPYTQGLMEGHMYKRARENSNYYPRKFVLDGKTLRYYVKETKSPKTIINLQHISLFINPVKMQDLGFPCMQIDHIVNGSTRHIFVYHKDAEIIWQWYQSIMISKLSQHKSIDSSNEEPTNPQLQEGWLWKAGPVPTYTHRKRWFTLDNRKLMYHLDPFDAYPKGEIFLGDASSGGYKLQDRGFGEQSHGRCSFSLHTPYRTFILSSETEQDKLSWVNAIGEVLRRPLNQQDKELQSVLVKKRSTALNPLNNLLSRS</sequence>
<dbReference type="EMBL" id="CAJVCH010555304">
    <property type="protein sequence ID" value="CAG7830321.1"/>
    <property type="molecule type" value="Genomic_DNA"/>
</dbReference>
<dbReference type="Pfam" id="PF00169">
    <property type="entry name" value="PH"/>
    <property type="match status" value="1"/>
</dbReference>
<organism evidence="4 5">
    <name type="scientific">Allacma fusca</name>
    <dbReference type="NCBI Taxonomy" id="39272"/>
    <lineage>
        <taxon>Eukaryota</taxon>
        <taxon>Metazoa</taxon>
        <taxon>Ecdysozoa</taxon>
        <taxon>Arthropoda</taxon>
        <taxon>Hexapoda</taxon>
        <taxon>Collembola</taxon>
        <taxon>Symphypleona</taxon>
        <taxon>Sminthuridae</taxon>
        <taxon>Allacma</taxon>
    </lineage>
</organism>
<dbReference type="InterPro" id="IPR001849">
    <property type="entry name" value="PH_domain"/>
</dbReference>
<dbReference type="SMART" id="SM00233">
    <property type="entry name" value="PH"/>
    <property type="match status" value="2"/>
</dbReference>
<dbReference type="PROSITE" id="PS50115">
    <property type="entry name" value="ARFGAP"/>
    <property type="match status" value="1"/>
</dbReference>
<evidence type="ECO:0008006" key="6">
    <source>
        <dbReference type="Google" id="ProtNLM"/>
    </source>
</evidence>
<dbReference type="GO" id="GO:0005096">
    <property type="term" value="F:GTPase activator activity"/>
    <property type="evidence" value="ECO:0007669"/>
    <property type="project" value="InterPro"/>
</dbReference>
<dbReference type="InterPro" id="IPR001164">
    <property type="entry name" value="ArfGAP_dom"/>
</dbReference>
<keyword evidence="1" id="KW-0479">Metal-binding</keyword>
<feature type="domain" description="Arf-GAP" evidence="3">
    <location>
        <begin position="5"/>
        <end position="127"/>
    </location>
</feature>
<dbReference type="SMART" id="SM00105">
    <property type="entry name" value="ArfGap"/>
    <property type="match status" value="1"/>
</dbReference>
<evidence type="ECO:0000259" key="2">
    <source>
        <dbReference type="PROSITE" id="PS50003"/>
    </source>
</evidence>
<evidence type="ECO:0000313" key="4">
    <source>
        <dbReference type="EMBL" id="CAG7830321.1"/>
    </source>
</evidence>
<evidence type="ECO:0000313" key="5">
    <source>
        <dbReference type="Proteomes" id="UP000708208"/>
    </source>
</evidence>
<dbReference type="PROSITE" id="PS50003">
    <property type="entry name" value="PH_DOMAIN"/>
    <property type="match status" value="1"/>
</dbReference>
<dbReference type="GO" id="GO:0008270">
    <property type="term" value="F:zinc ion binding"/>
    <property type="evidence" value="ECO:0007669"/>
    <property type="project" value="UniProtKB-KW"/>
</dbReference>
<keyword evidence="1" id="KW-0862">Zinc</keyword>
<dbReference type="PANTHER" id="PTHR46021">
    <property type="entry name" value="ARF-GAP WITH DUAL PH DOMAIN-CONTAINING PROTEIN 1-LIKE PROTEIN"/>
    <property type="match status" value="1"/>
</dbReference>
<dbReference type="GO" id="GO:0005737">
    <property type="term" value="C:cytoplasm"/>
    <property type="evidence" value="ECO:0007669"/>
    <property type="project" value="TreeGrafter"/>
</dbReference>
<dbReference type="Proteomes" id="UP000708208">
    <property type="component" value="Unassembled WGS sequence"/>
</dbReference>
<dbReference type="InterPro" id="IPR052589">
    <property type="entry name" value="Arf-GAP_dual-PH_domain"/>
</dbReference>
<dbReference type="Pfam" id="PF01412">
    <property type="entry name" value="ArfGap"/>
    <property type="match status" value="1"/>
</dbReference>
<name>A0A8J2LEQ5_9HEXA</name>
<proteinExistence type="predicted"/>
<dbReference type="GO" id="GO:0005886">
    <property type="term" value="C:plasma membrane"/>
    <property type="evidence" value="ECO:0007669"/>
    <property type="project" value="TreeGrafter"/>
</dbReference>